<evidence type="ECO:0000256" key="11">
    <source>
        <dbReference type="SAM" id="MobiDB-lite"/>
    </source>
</evidence>
<name>K1R8P2_MAGGI</name>
<dbReference type="InterPro" id="IPR000644">
    <property type="entry name" value="CBS_dom"/>
</dbReference>
<dbReference type="CDD" id="cd04591">
    <property type="entry name" value="CBS_pair_voltage-gated_CLC_euk_bac"/>
    <property type="match status" value="1"/>
</dbReference>
<dbReference type="Pfam" id="PF13520">
    <property type="entry name" value="AA_permease_2"/>
    <property type="match status" value="1"/>
</dbReference>
<feature type="transmembrane region" description="Helical" evidence="10">
    <location>
        <begin position="1209"/>
        <end position="1229"/>
    </location>
</feature>
<evidence type="ECO:0000256" key="10">
    <source>
        <dbReference type="RuleBase" id="RU361221"/>
    </source>
</evidence>
<dbReference type="SUPFAM" id="SSF54631">
    <property type="entry name" value="CBS-domain pair"/>
    <property type="match status" value="1"/>
</dbReference>
<keyword evidence="2 10" id="KW-0813">Transport</keyword>
<feature type="region of interest" description="Disordered" evidence="11">
    <location>
        <begin position="1"/>
        <end position="73"/>
    </location>
</feature>
<feature type="transmembrane region" description="Helical" evidence="10">
    <location>
        <begin position="428"/>
        <end position="448"/>
    </location>
</feature>
<dbReference type="Pfam" id="PF00571">
    <property type="entry name" value="CBS"/>
    <property type="match status" value="1"/>
</dbReference>
<evidence type="ECO:0000256" key="5">
    <source>
        <dbReference type="ARBA" id="ARBA00022989"/>
    </source>
</evidence>
<dbReference type="SMART" id="SM00116">
    <property type="entry name" value="CBS"/>
    <property type="match status" value="2"/>
</dbReference>
<organism evidence="12">
    <name type="scientific">Magallana gigas</name>
    <name type="common">Pacific oyster</name>
    <name type="synonym">Crassostrea gigas</name>
    <dbReference type="NCBI Taxonomy" id="29159"/>
    <lineage>
        <taxon>Eukaryota</taxon>
        <taxon>Metazoa</taxon>
        <taxon>Spiralia</taxon>
        <taxon>Lophotrochozoa</taxon>
        <taxon>Mollusca</taxon>
        <taxon>Bivalvia</taxon>
        <taxon>Autobranchia</taxon>
        <taxon>Pteriomorphia</taxon>
        <taxon>Ostreida</taxon>
        <taxon>Ostreoidea</taxon>
        <taxon>Ostreidae</taxon>
        <taxon>Magallana</taxon>
    </lineage>
</organism>
<evidence type="ECO:0000256" key="3">
    <source>
        <dbReference type="ARBA" id="ARBA00022692"/>
    </source>
</evidence>
<dbReference type="InterPro" id="IPR046342">
    <property type="entry name" value="CBS_dom_sf"/>
</dbReference>
<feature type="transmembrane region" description="Helical" evidence="10">
    <location>
        <begin position="564"/>
        <end position="587"/>
    </location>
</feature>
<dbReference type="SUPFAM" id="SSF81340">
    <property type="entry name" value="Clc chloride channel"/>
    <property type="match status" value="1"/>
</dbReference>
<keyword evidence="5 10" id="KW-1133">Transmembrane helix</keyword>
<feature type="transmembrane region" description="Helical" evidence="10">
    <location>
        <begin position="382"/>
        <end position="407"/>
    </location>
</feature>
<dbReference type="PANTHER" id="PTHR11689:SF89">
    <property type="entry name" value="CHLORIDE CHANNEL PROTEIN"/>
    <property type="match status" value="1"/>
</dbReference>
<feature type="transmembrane region" description="Helical" evidence="10">
    <location>
        <begin position="179"/>
        <end position="204"/>
    </location>
</feature>
<dbReference type="InterPro" id="IPR051280">
    <property type="entry name" value="Cl-channel/antiporter"/>
</dbReference>
<dbReference type="Pfam" id="PF00654">
    <property type="entry name" value="Voltage_CLC"/>
    <property type="match status" value="1"/>
</dbReference>
<evidence type="ECO:0000256" key="7">
    <source>
        <dbReference type="ARBA" id="ARBA00023122"/>
    </source>
</evidence>
<dbReference type="Gene3D" id="1.10.3080.10">
    <property type="entry name" value="Clc chloride channel"/>
    <property type="match status" value="1"/>
</dbReference>
<feature type="transmembrane region" description="Helical" evidence="10">
    <location>
        <begin position="973"/>
        <end position="995"/>
    </location>
</feature>
<dbReference type="GO" id="GO:0005254">
    <property type="term" value="F:chloride channel activity"/>
    <property type="evidence" value="ECO:0007669"/>
    <property type="project" value="UniProtKB-UniRule"/>
</dbReference>
<comment type="subcellular location">
    <subcellularLocation>
        <location evidence="1 10">Membrane</location>
        <topology evidence="1 10">Multi-pass membrane protein</topology>
    </subcellularLocation>
</comment>
<reference evidence="12" key="1">
    <citation type="journal article" date="2012" name="Nature">
        <title>The oyster genome reveals stress adaptation and complexity of shell formation.</title>
        <authorList>
            <person name="Zhang G."/>
            <person name="Fang X."/>
            <person name="Guo X."/>
            <person name="Li L."/>
            <person name="Luo R."/>
            <person name="Xu F."/>
            <person name="Yang P."/>
            <person name="Zhang L."/>
            <person name="Wang X."/>
            <person name="Qi H."/>
            <person name="Xiong Z."/>
            <person name="Que H."/>
            <person name="Xie Y."/>
            <person name="Holland P.W."/>
            <person name="Paps J."/>
            <person name="Zhu Y."/>
            <person name="Wu F."/>
            <person name="Chen Y."/>
            <person name="Wang J."/>
            <person name="Peng C."/>
            <person name="Meng J."/>
            <person name="Yang L."/>
            <person name="Liu J."/>
            <person name="Wen B."/>
            <person name="Zhang N."/>
            <person name="Huang Z."/>
            <person name="Zhu Q."/>
            <person name="Feng Y."/>
            <person name="Mount A."/>
            <person name="Hedgecock D."/>
            <person name="Xu Z."/>
            <person name="Liu Y."/>
            <person name="Domazet-Loso T."/>
            <person name="Du Y."/>
            <person name="Sun X."/>
            <person name="Zhang S."/>
            <person name="Liu B."/>
            <person name="Cheng P."/>
            <person name="Jiang X."/>
            <person name="Li J."/>
            <person name="Fan D."/>
            <person name="Wang W."/>
            <person name="Fu W."/>
            <person name="Wang T."/>
            <person name="Wang B."/>
            <person name="Zhang J."/>
            <person name="Peng Z."/>
            <person name="Li Y."/>
            <person name="Li N."/>
            <person name="Wang J."/>
            <person name="Chen M."/>
            <person name="He Y."/>
            <person name="Tan F."/>
            <person name="Song X."/>
            <person name="Zheng Q."/>
            <person name="Huang R."/>
            <person name="Yang H."/>
            <person name="Du X."/>
            <person name="Chen L."/>
            <person name="Yang M."/>
            <person name="Gaffney P.M."/>
            <person name="Wang S."/>
            <person name="Luo L."/>
            <person name="She Z."/>
            <person name="Ming Y."/>
            <person name="Huang W."/>
            <person name="Zhang S."/>
            <person name="Huang B."/>
            <person name="Zhang Y."/>
            <person name="Qu T."/>
            <person name="Ni P."/>
            <person name="Miao G."/>
            <person name="Wang J."/>
            <person name="Wang Q."/>
            <person name="Steinberg C.E."/>
            <person name="Wang H."/>
            <person name="Li N."/>
            <person name="Qian L."/>
            <person name="Zhang G."/>
            <person name="Li Y."/>
            <person name="Yang H."/>
            <person name="Liu X."/>
            <person name="Wang J."/>
            <person name="Yin Y."/>
            <person name="Wang J."/>
        </authorList>
    </citation>
    <scope>NUCLEOTIDE SEQUENCE [LARGE SCALE GENOMIC DNA]</scope>
    <source>
        <strain evidence="12">05x7-T-G4-1.051#20</strain>
    </source>
</reference>
<accession>K1R8P2</accession>
<feature type="region of interest" description="Disordered" evidence="11">
    <location>
        <begin position="1467"/>
        <end position="1506"/>
    </location>
</feature>
<protein>
    <recommendedName>
        <fullName evidence="10">Chloride channel protein</fullName>
    </recommendedName>
</protein>
<feature type="transmembrane region" description="Helical" evidence="10">
    <location>
        <begin position="942"/>
        <end position="961"/>
    </location>
</feature>
<sequence length="1506" mass="167149">MSAFIGDMTPEAGNETQTDESGPDQENIITETQEDSASSSQQTNESLRPNLRHRMLQKTGLSEPQPKDDTIEYPADDEYGLFEQGRDYEPVYVTHKYTKEEQRTLSSFESVDYLPPHSEIYKQWLKNQGPLGYNLGRWVIMGLIGFFVGMIGFLLHDLIEEIAHLKWHLTRQFIDDNDFALACVVAIAYSLVFIIFSSFIVVFLRPSAAGSGIPEVTGFLNGTMVRHIFNVKTLAVKFFSCVAAVGCGLPVGPEGPMIHMGALVGAGVSQFQSETLRINLPIFERFRTSEDRRNFISAGAAAGVASAFGSPVGGLLFSMEEVSSFWTTTLSWQIFFCCMISTFTTDLFNSAFAGFKFTGAFGQFKTTRYILFNIERGIDVNILMFIPTIIIGLIGGLLGAVFTILHLKMTRGRKRFLANIKSEWLQKLLRIFEPAVIIIIVTILSVYLPQAFGCTKFSCIEGVSGDVSVNCMNDTRNPLHVESTVETYTCKKGIITGSTNTTIYTNSTYNEMATLMFGTLENAVKRLFSRDTHLQFGFGSLLTMLVIYFLLICWATGTSVASGALVPMLLVGGLYGRAVGLLMTYMFGVHSEDFGYWAWMDPGVFSLIGAASFFGGVTRLALAVTVIMMELTNDVQILLPVMVSVMVAKWVGDFFTHPIYHALLELKCIPLLDPEPRVRIDKQQLNLDLYKAGDIMSSPVITVQTRESVSVLSTLILNTTHGGFPVISKNTDGSESFFGIITRMEVIVLLKNDALFKPENDSEESLEEDGAPSWVEYNQLNVHKLTDPHDTSVMLHKYASDPRYSSLYIDLKMFANQSALSIPEKFSLQRTYIIFRTLGLRHLTVVDCRNSVKGVITRKDLMGFYMEERLEEKMKRRPTLELDDLQNRGTDSDRRSSACTQTDLLDVSIWVTTQRRGSADIIDTAIKSHNIKKDWHASLKEIGIFWGGSLIMQTVIGPGIFTSPKNVVSGAGSVGLTFVIWALCGVFSTCAALCFSELQIFVRRAGCEYGYLHKAFGPLPAFIYTWMRIGAAEPCTTAVFAKAFASYIADLIGDDCGPPAILHKLLAILAIITLSIVNAYNVQLARQMISVSNLAKVITIGTIIASGIYNISSGRTGSLGEGFKNTESSNNHVVFAVYNSMWAYGGWSNVPSVTAGVKKPPKNLPRLVKIVIPTVMLIYLSTVTSYFTVLTPEEMTAHRWFGVTWGRKMLGGAGFLIPVGVAFVALGNANNTIIASGRLSSISAEDGYVPEFLTYRHVRTKSHIPAIIMRAIAAIVMATCLSSQLMVRFWIFTVWLFHGLAIFGLIVMRIRKPHLPRPYKVNILIPIFVTLGAGYLVIAPLTVYPLKGEFILTLAVAGSAVVFYVPLVRWSWNKKITDYFTVFFQLFFEIVPEKRFQKRQRQKKSRRPASVAPMTTLEPIEEMINEFDDASSVRRMGRQDSNDACSVDFSDVFTVATYDTMGSLDDLESMDGTIDDSVSNFSSSPSSGENSPPPRYEESFDYVTKL</sequence>
<keyword evidence="4" id="KW-0677">Repeat</keyword>
<evidence type="ECO:0000256" key="2">
    <source>
        <dbReference type="ARBA" id="ARBA00022448"/>
    </source>
</evidence>
<comment type="caution">
    <text evidence="10">Lacks conserved residue(s) required for the propagation of feature annotation.</text>
</comment>
<keyword evidence="6 10" id="KW-0406">Ion transport</keyword>
<feature type="transmembrane region" description="Helical" evidence="10">
    <location>
        <begin position="607"/>
        <end position="629"/>
    </location>
</feature>
<feature type="transmembrane region" description="Helical" evidence="10">
    <location>
        <begin position="1267"/>
        <end position="1286"/>
    </location>
</feature>
<keyword evidence="7" id="KW-0129">CBS domain</keyword>
<keyword evidence="9 10" id="KW-0868">Chloride</keyword>
<feature type="transmembrane region" description="Helical" evidence="10">
    <location>
        <begin position="1065"/>
        <end position="1082"/>
    </location>
</feature>
<dbReference type="InterPro" id="IPR014743">
    <property type="entry name" value="Cl-channel_core"/>
</dbReference>
<feature type="transmembrane region" description="Helical" evidence="10">
    <location>
        <begin position="1323"/>
        <end position="1344"/>
    </location>
</feature>
<dbReference type="PROSITE" id="PS51371">
    <property type="entry name" value="CBS"/>
    <property type="match status" value="2"/>
</dbReference>
<proteinExistence type="inferred from homology"/>
<evidence type="ECO:0000256" key="1">
    <source>
        <dbReference type="ARBA" id="ARBA00004141"/>
    </source>
</evidence>
<dbReference type="PANTHER" id="PTHR11689">
    <property type="entry name" value="CHLORIDE CHANNEL PROTEIN CLC FAMILY MEMBER"/>
    <property type="match status" value="1"/>
</dbReference>
<dbReference type="HOGENOM" id="CLU_248433_0_0_1"/>
<evidence type="ECO:0000256" key="8">
    <source>
        <dbReference type="ARBA" id="ARBA00023136"/>
    </source>
</evidence>
<feature type="transmembrane region" description="Helical" evidence="10">
    <location>
        <begin position="536"/>
        <end position="557"/>
    </location>
</feature>
<feature type="transmembrane region" description="Helical" evidence="10">
    <location>
        <begin position="1350"/>
        <end position="1368"/>
    </location>
</feature>
<dbReference type="GO" id="GO:0016020">
    <property type="term" value="C:membrane"/>
    <property type="evidence" value="ECO:0007669"/>
    <property type="project" value="UniProtKB-SubCell"/>
</dbReference>
<evidence type="ECO:0000256" key="4">
    <source>
        <dbReference type="ARBA" id="ARBA00022737"/>
    </source>
</evidence>
<dbReference type="Gene3D" id="3.10.580.10">
    <property type="entry name" value="CBS-domain"/>
    <property type="match status" value="1"/>
</dbReference>
<feature type="transmembrane region" description="Helical" evidence="10">
    <location>
        <begin position="1167"/>
        <end position="1189"/>
    </location>
</feature>
<evidence type="ECO:0000313" key="12">
    <source>
        <dbReference type="EMBL" id="EKC42118.1"/>
    </source>
</evidence>
<feature type="transmembrane region" description="Helical" evidence="10">
    <location>
        <begin position="1292"/>
        <end position="1311"/>
    </location>
</feature>
<feature type="compositionally biased region" description="Polar residues" evidence="11">
    <location>
        <begin position="27"/>
        <end position="47"/>
    </location>
</feature>
<evidence type="ECO:0000256" key="6">
    <source>
        <dbReference type="ARBA" id="ARBA00023065"/>
    </source>
</evidence>
<evidence type="ECO:0000256" key="9">
    <source>
        <dbReference type="ARBA" id="ARBA00023214"/>
    </source>
</evidence>
<dbReference type="EMBL" id="JH819050">
    <property type="protein sequence ID" value="EKC42118.1"/>
    <property type="molecule type" value="Genomic_DNA"/>
</dbReference>
<feature type="transmembrane region" description="Helical" evidence="10">
    <location>
        <begin position="295"/>
        <end position="317"/>
    </location>
</feature>
<dbReference type="InterPro" id="IPR001807">
    <property type="entry name" value="ClC"/>
</dbReference>
<gene>
    <name evidence="12" type="ORF">CGI_10024616</name>
</gene>
<dbReference type="Gene3D" id="1.20.1740.10">
    <property type="entry name" value="Amino acid/polyamine transporter I"/>
    <property type="match status" value="1"/>
</dbReference>
<dbReference type="InterPro" id="IPR002293">
    <property type="entry name" value="AA/rel_permease1"/>
</dbReference>
<feature type="transmembrane region" description="Helical" evidence="10">
    <location>
        <begin position="1094"/>
        <end position="1111"/>
    </location>
</feature>
<dbReference type="InParanoid" id="K1R8P2"/>
<keyword evidence="8 10" id="KW-0472">Membrane</keyword>
<feature type="transmembrane region" description="Helical" evidence="10">
    <location>
        <begin position="138"/>
        <end position="159"/>
    </location>
</feature>
<feature type="compositionally biased region" description="Low complexity" evidence="11">
    <location>
        <begin position="1477"/>
        <end position="1490"/>
    </location>
</feature>
<dbReference type="PRINTS" id="PR00762">
    <property type="entry name" value="CLCHANNEL"/>
</dbReference>
<keyword evidence="3 10" id="KW-0812">Transmembrane</keyword>
<comment type="similarity">
    <text evidence="10">Belongs to the chloride channel (TC 2.A.49) family.</text>
</comment>